<name>A0A518DGT4_9BACT</name>
<dbReference type="InterPro" id="IPR050583">
    <property type="entry name" value="Mycobacterial_A85_antigen"/>
</dbReference>
<dbReference type="Gene3D" id="3.40.50.1820">
    <property type="entry name" value="alpha/beta hydrolase"/>
    <property type="match status" value="1"/>
</dbReference>
<dbReference type="InterPro" id="IPR000801">
    <property type="entry name" value="Esterase-like"/>
</dbReference>
<gene>
    <name evidence="1" type="ORF">Pla175_40900</name>
</gene>
<dbReference type="PANTHER" id="PTHR48098:SF3">
    <property type="entry name" value="IRON(III) ENTEROBACTIN ESTERASE"/>
    <property type="match status" value="1"/>
</dbReference>
<dbReference type="OrthoDB" id="9775130at2"/>
<dbReference type="PANTHER" id="PTHR48098">
    <property type="entry name" value="ENTEROCHELIN ESTERASE-RELATED"/>
    <property type="match status" value="1"/>
</dbReference>
<dbReference type="InterPro" id="IPR029058">
    <property type="entry name" value="AB_hydrolase_fold"/>
</dbReference>
<keyword evidence="2" id="KW-1185">Reference proteome</keyword>
<dbReference type="RefSeq" id="WP_145289673.1">
    <property type="nucleotide sequence ID" value="NZ_CP036291.1"/>
</dbReference>
<dbReference type="Pfam" id="PF00756">
    <property type="entry name" value="Esterase"/>
    <property type="match status" value="1"/>
</dbReference>
<dbReference type="KEGG" id="pnd:Pla175_40900"/>
<organism evidence="1 2">
    <name type="scientific">Pirellulimonas nuda</name>
    <dbReference type="NCBI Taxonomy" id="2528009"/>
    <lineage>
        <taxon>Bacteria</taxon>
        <taxon>Pseudomonadati</taxon>
        <taxon>Planctomycetota</taxon>
        <taxon>Planctomycetia</taxon>
        <taxon>Pirellulales</taxon>
        <taxon>Lacipirellulaceae</taxon>
        <taxon>Pirellulimonas</taxon>
    </lineage>
</organism>
<evidence type="ECO:0000313" key="2">
    <source>
        <dbReference type="Proteomes" id="UP000317429"/>
    </source>
</evidence>
<dbReference type="EMBL" id="CP036291">
    <property type="protein sequence ID" value="QDU90681.1"/>
    <property type="molecule type" value="Genomic_DNA"/>
</dbReference>
<accession>A0A518DGT4</accession>
<dbReference type="Proteomes" id="UP000317429">
    <property type="component" value="Chromosome"/>
</dbReference>
<dbReference type="AlphaFoldDB" id="A0A518DGT4"/>
<reference evidence="1 2" key="1">
    <citation type="submission" date="2019-02" db="EMBL/GenBank/DDBJ databases">
        <title>Deep-cultivation of Planctomycetes and their phenomic and genomic characterization uncovers novel biology.</title>
        <authorList>
            <person name="Wiegand S."/>
            <person name="Jogler M."/>
            <person name="Boedeker C."/>
            <person name="Pinto D."/>
            <person name="Vollmers J."/>
            <person name="Rivas-Marin E."/>
            <person name="Kohn T."/>
            <person name="Peeters S.H."/>
            <person name="Heuer A."/>
            <person name="Rast P."/>
            <person name="Oberbeckmann S."/>
            <person name="Bunk B."/>
            <person name="Jeske O."/>
            <person name="Meyerdierks A."/>
            <person name="Storesund J.E."/>
            <person name="Kallscheuer N."/>
            <person name="Luecker S."/>
            <person name="Lage O.M."/>
            <person name="Pohl T."/>
            <person name="Merkel B.J."/>
            <person name="Hornburger P."/>
            <person name="Mueller R.-W."/>
            <person name="Bruemmer F."/>
            <person name="Labrenz M."/>
            <person name="Spormann A.M."/>
            <person name="Op den Camp H."/>
            <person name="Overmann J."/>
            <person name="Amann R."/>
            <person name="Jetten M.S.M."/>
            <person name="Mascher T."/>
            <person name="Medema M.H."/>
            <person name="Devos D.P."/>
            <person name="Kaster A.-K."/>
            <person name="Ovreas L."/>
            <person name="Rohde M."/>
            <person name="Galperin M.Y."/>
            <person name="Jogler C."/>
        </authorList>
    </citation>
    <scope>NUCLEOTIDE SEQUENCE [LARGE SCALE GENOMIC DNA]</scope>
    <source>
        <strain evidence="1 2">Pla175</strain>
    </source>
</reference>
<evidence type="ECO:0000313" key="1">
    <source>
        <dbReference type="EMBL" id="QDU90681.1"/>
    </source>
</evidence>
<protein>
    <submittedName>
        <fullName evidence="1">Enterobactin/ferric enterobactin esterase</fullName>
    </submittedName>
</protein>
<sequence length="392" mass="42794">MALRASFLFLLLVSVCVGEPSRIEGPVTFHSEVYPDTTREYWVYVPEGYDSAQPACVLVVQDGLGMAKGWRLPEVMDKLIAAGEMPKTIGIFVNPGVLPGGKKNRSFEYDSPGGRYARMLIEELLPEVGKSYSLSDNPNDRCIAGASSGGHCALNAAWERPDAFRRVLSTIGSFTDLRGGHNLEALVRKTEPKPIRVYLADGSNDLNNFAGNWFLANQTMLSSLEWAGYDVAHDWGDGGHSPEHGRAIMPQAMRWLWRDYPQPIAARERQPSEDCVVVPGKGWRPSGEPAPASAGSATVDIGAHHPQLAVQAARGEETPRVTAMTADPRGWTYCATAAGIQYLDSEGRLRLFINPPNQKPITALFWKGDSSTLCAVAGGKVYQRELRFPPAP</sequence>
<proteinExistence type="predicted"/>
<dbReference type="SUPFAM" id="SSF53474">
    <property type="entry name" value="alpha/beta-Hydrolases"/>
    <property type="match status" value="1"/>
</dbReference>